<evidence type="ECO:0000256" key="8">
    <source>
        <dbReference type="ARBA" id="ARBA00023242"/>
    </source>
</evidence>
<dbReference type="PROSITE" id="PS00027">
    <property type="entry name" value="HOMEOBOX_1"/>
    <property type="match status" value="1"/>
</dbReference>
<dbReference type="Gene3D" id="1.10.10.60">
    <property type="entry name" value="Homeodomain-like"/>
    <property type="match status" value="1"/>
</dbReference>
<dbReference type="Proteomes" id="UP000271974">
    <property type="component" value="Unassembled WGS sequence"/>
</dbReference>
<dbReference type="InterPro" id="IPR023339">
    <property type="entry name" value="CVC"/>
</dbReference>
<dbReference type="SMART" id="SM00389">
    <property type="entry name" value="HOX"/>
    <property type="match status" value="1"/>
</dbReference>
<dbReference type="InterPro" id="IPR001356">
    <property type="entry name" value="HD"/>
</dbReference>
<dbReference type="PROSITE" id="PS51496">
    <property type="entry name" value="CVC"/>
    <property type="match status" value="1"/>
</dbReference>
<dbReference type="InterPro" id="IPR052294">
    <property type="entry name" value="VSX_homeobox_regulators"/>
</dbReference>
<comment type="subcellular location">
    <subcellularLocation>
        <location evidence="1 9 10">Nucleus</location>
    </subcellularLocation>
</comment>
<feature type="region of interest" description="Disordered" evidence="11">
    <location>
        <begin position="219"/>
        <end position="241"/>
    </location>
</feature>
<dbReference type="InterPro" id="IPR017970">
    <property type="entry name" value="Homeobox_CS"/>
</dbReference>
<gene>
    <name evidence="14" type="ORF">EGW08_018988</name>
</gene>
<keyword evidence="4" id="KW-0805">Transcription regulation</keyword>
<dbReference type="Pfam" id="PF00046">
    <property type="entry name" value="Homeodomain"/>
    <property type="match status" value="1"/>
</dbReference>
<evidence type="ECO:0000256" key="3">
    <source>
        <dbReference type="ARBA" id="ARBA00022473"/>
    </source>
</evidence>
<comment type="similarity">
    <text evidence="2">Belongs to the paired homeobox family.</text>
</comment>
<organism evidence="14 15">
    <name type="scientific">Elysia chlorotica</name>
    <name type="common">Eastern emerald elysia</name>
    <name type="synonym">Sea slug</name>
    <dbReference type="NCBI Taxonomy" id="188477"/>
    <lineage>
        <taxon>Eukaryota</taxon>
        <taxon>Metazoa</taxon>
        <taxon>Spiralia</taxon>
        <taxon>Lophotrochozoa</taxon>
        <taxon>Mollusca</taxon>
        <taxon>Gastropoda</taxon>
        <taxon>Heterobranchia</taxon>
        <taxon>Euthyneura</taxon>
        <taxon>Panpulmonata</taxon>
        <taxon>Sacoglossa</taxon>
        <taxon>Placobranchoidea</taxon>
        <taxon>Plakobranchidae</taxon>
        <taxon>Elysia</taxon>
    </lineage>
</organism>
<evidence type="ECO:0000256" key="10">
    <source>
        <dbReference type="RuleBase" id="RU000682"/>
    </source>
</evidence>
<dbReference type="PANTHER" id="PTHR46892:SF3">
    <property type="entry name" value="VISUAL SYSTEM HOMEOBOX 2"/>
    <property type="match status" value="1"/>
</dbReference>
<dbReference type="CDD" id="cd00086">
    <property type="entry name" value="homeodomain"/>
    <property type="match status" value="1"/>
</dbReference>
<evidence type="ECO:0000256" key="7">
    <source>
        <dbReference type="ARBA" id="ARBA00023163"/>
    </source>
</evidence>
<protein>
    <recommendedName>
        <fullName evidence="16">Homeobox domain-containing protein</fullName>
    </recommendedName>
</protein>
<keyword evidence="6 9" id="KW-0371">Homeobox</keyword>
<evidence type="ECO:0000313" key="14">
    <source>
        <dbReference type="EMBL" id="RUS73245.1"/>
    </source>
</evidence>
<dbReference type="InterPro" id="IPR036691">
    <property type="entry name" value="Endo/exonu/phosph_ase_sf"/>
</dbReference>
<evidence type="ECO:0000259" key="12">
    <source>
        <dbReference type="PROSITE" id="PS50071"/>
    </source>
</evidence>
<keyword evidence="3" id="KW-0217">Developmental protein</keyword>
<dbReference type="STRING" id="188477.A0A3S1BRL9"/>
<sequence>MTCTGESPREAGVPTTKTRTGIWNIRTLNETGITAQVCLEMNWTINKTTWISPEGKTENQIDYITISKKLIQSLHDVTVKRGAGAASDYLLVVAVLKTKLKAFNDRTGRPSHIHCDEQAGFRQDRLYTDHIATMGIIRNSHWSARPPYMQCLLNFKRHSTALMQMLSGDWCATTAFHQINADDATAKLSTPTFITKRPDTNKPSVHDVGVAGSHGNKLLDSYDVTDNGNGSLEKKRARGGRVAEAGQSRQVTLESAALELRKKRRHRTIFSRGQLQELERTFREAHYPDVYAREMLSARTGLPEDRIQVWFQNRRAKWRKTEKTWGRSSIMAEYGLYGAMVRHSLPLPETIVKSAKDGVLESSAPSQAKALQ</sequence>
<evidence type="ECO:0000256" key="1">
    <source>
        <dbReference type="ARBA" id="ARBA00004123"/>
    </source>
</evidence>
<dbReference type="EMBL" id="RQTK01000960">
    <property type="protein sequence ID" value="RUS73245.1"/>
    <property type="molecule type" value="Genomic_DNA"/>
</dbReference>
<dbReference type="InterPro" id="IPR009057">
    <property type="entry name" value="Homeodomain-like_sf"/>
</dbReference>
<dbReference type="SUPFAM" id="SSF46689">
    <property type="entry name" value="Homeodomain-like"/>
    <property type="match status" value="1"/>
</dbReference>
<feature type="domain" description="Homeobox" evidence="12">
    <location>
        <begin position="261"/>
        <end position="321"/>
    </location>
</feature>
<dbReference type="GO" id="GO:0000981">
    <property type="term" value="F:DNA-binding transcription factor activity, RNA polymerase II-specific"/>
    <property type="evidence" value="ECO:0007669"/>
    <property type="project" value="InterPro"/>
</dbReference>
<evidence type="ECO:0000256" key="11">
    <source>
        <dbReference type="SAM" id="MobiDB-lite"/>
    </source>
</evidence>
<reference evidence="14 15" key="1">
    <citation type="submission" date="2019-01" db="EMBL/GenBank/DDBJ databases">
        <title>A draft genome assembly of the solar-powered sea slug Elysia chlorotica.</title>
        <authorList>
            <person name="Cai H."/>
            <person name="Li Q."/>
            <person name="Fang X."/>
            <person name="Li J."/>
            <person name="Curtis N.E."/>
            <person name="Altenburger A."/>
            <person name="Shibata T."/>
            <person name="Feng M."/>
            <person name="Maeda T."/>
            <person name="Schwartz J.A."/>
            <person name="Shigenobu S."/>
            <person name="Lundholm N."/>
            <person name="Nishiyama T."/>
            <person name="Yang H."/>
            <person name="Hasebe M."/>
            <person name="Li S."/>
            <person name="Pierce S.K."/>
            <person name="Wang J."/>
        </authorList>
    </citation>
    <scope>NUCLEOTIDE SEQUENCE [LARGE SCALE GENOMIC DNA]</scope>
    <source>
        <strain evidence="14">EC2010</strain>
        <tissue evidence="14">Whole organism of an adult</tissue>
    </source>
</reference>
<dbReference type="FunFam" id="1.10.10.60:FF:000383">
    <property type="entry name" value="box A-binding factor"/>
    <property type="match status" value="1"/>
</dbReference>
<evidence type="ECO:0000256" key="5">
    <source>
        <dbReference type="ARBA" id="ARBA00023125"/>
    </source>
</evidence>
<evidence type="ECO:0000259" key="13">
    <source>
        <dbReference type="PROSITE" id="PS51496"/>
    </source>
</evidence>
<dbReference type="Gene3D" id="3.60.10.10">
    <property type="entry name" value="Endonuclease/exonuclease/phosphatase"/>
    <property type="match status" value="1"/>
</dbReference>
<dbReference type="GO" id="GO:1990837">
    <property type="term" value="F:sequence-specific double-stranded DNA binding"/>
    <property type="evidence" value="ECO:0007669"/>
    <property type="project" value="TreeGrafter"/>
</dbReference>
<evidence type="ECO:0000313" key="15">
    <source>
        <dbReference type="Proteomes" id="UP000271974"/>
    </source>
</evidence>
<proteinExistence type="inferred from homology"/>
<evidence type="ECO:0000256" key="6">
    <source>
        <dbReference type="ARBA" id="ARBA00023155"/>
    </source>
</evidence>
<evidence type="ECO:0000256" key="9">
    <source>
        <dbReference type="PROSITE-ProRule" id="PRU00108"/>
    </source>
</evidence>
<comment type="caution">
    <text evidence="14">The sequence shown here is derived from an EMBL/GenBank/DDBJ whole genome shotgun (WGS) entry which is preliminary data.</text>
</comment>
<dbReference type="OrthoDB" id="6159439at2759"/>
<keyword evidence="7" id="KW-0804">Transcription</keyword>
<feature type="DNA-binding region" description="Homeobox" evidence="9">
    <location>
        <begin position="263"/>
        <end position="322"/>
    </location>
</feature>
<dbReference type="PROSITE" id="PS50071">
    <property type="entry name" value="HOMEOBOX_2"/>
    <property type="match status" value="1"/>
</dbReference>
<accession>A0A3S1BRL9</accession>
<evidence type="ECO:0000256" key="4">
    <source>
        <dbReference type="ARBA" id="ARBA00023015"/>
    </source>
</evidence>
<keyword evidence="5 9" id="KW-0238">DNA-binding</keyword>
<name>A0A3S1BRL9_ELYCH</name>
<feature type="domain" description="CVC" evidence="13">
    <location>
        <begin position="323"/>
        <end position="372"/>
    </location>
</feature>
<dbReference type="AlphaFoldDB" id="A0A3S1BRL9"/>
<dbReference type="PANTHER" id="PTHR46892">
    <property type="entry name" value="VISUAL SYSTEM HOMEOBOX 2"/>
    <property type="match status" value="1"/>
</dbReference>
<evidence type="ECO:0000256" key="2">
    <source>
        <dbReference type="ARBA" id="ARBA00005733"/>
    </source>
</evidence>
<keyword evidence="8 9" id="KW-0539">Nucleus</keyword>
<keyword evidence="15" id="KW-1185">Reference proteome</keyword>
<dbReference type="GO" id="GO:0005634">
    <property type="term" value="C:nucleus"/>
    <property type="evidence" value="ECO:0007669"/>
    <property type="project" value="UniProtKB-SubCell"/>
</dbReference>
<evidence type="ECO:0008006" key="16">
    <source>
        <dbReference type="Google" id="ProtNLM"/>
    </source>
</evidence>